<evidence type="ECO:0008006" key="4">
    <source>
        <dbReference type="Google" id="ProtNLM"/>
    </source>
</evidence>
<organism evidence="2 3">
    <name type="scientific">Hexamita inflata</name>
    <dbReference type="NCBI Taxonomy" id="28002"/>
    <lineage>
        <taxon>Eukaryota</taxon>
        <taxon>Metamonada</taxon>
        <taxon>Diplomonadida</taxon>
        <taxon>Hexamitidae</taxon>
        <taxon>Hexamitinae</taxon>
        <taxon>Hexamita</taxon>
    </lineage>
</organism>
<keyword evidence="1" id="KW-0472">Membrane</keyword>
<gene>
    <name evidence="2" type="ORF">HINF_LOCUS33131</name>
</gene>
<keyword evidence="3" id="KW-1185">Reference proteome</keyword>
<dbReference type="Proteomes" id="UP001642409">
    <property type="component" value="Unassembled WGS sequence"/>
</dbReference>
<reference evidence="2 3" key="1">
    <citation type="submission" date="2024-07" db="EMBL/GenBank/DDBJ databases">
        <authorList>
            <person name="Akdeniz Z."/>
        </authorList>
    </citation>
    <scope>NUCLEOTIDE SEQUENCE [LARGE SCALE GENOMIC DNA]</scope>
</reference>
<protein>
    <recommendedName>
        <fullName evidence="4">Transmembrane protein</fullName>
    </recommendedName>
</protein>
<evidence type="ECO:0000313" key="3">
    <source>
        <dbReference type="Proteomes" id="UP001642409"/>
    </source>
</evidence>
<proteinExistence type="predicted"/>
<evidence type="ECO:0000313" key="2">
    <source>
        <dbReference type="EMBL" id="CAL6030254.1"/>
    </source>
</evidence>
<accession>A0ABP1J563</accession>
<keyword evidence="1" id="KW-0812">Transmembrane</keyword>
<dbReference type="EMBL" id="CAXDID020000114">
    <property type="protein sequence ID" value="CAL6030254.1"/>
    <property type="molecule type" value="Genomic_DNA"/>
</dbReference>
<feature type="transmembrane region" description="Helical" evidence="1">
    <location>
        <begin position="551"/>
        <end position="573"/>
    </location>
</feature>
<comment type="caution">
    <text evidence="2">The sequence shown here is derived from an EMBL/GenBank/DDBJ whole genome shotgun (WGS) entry which is preliminary data.</text>
</comment>
<evidence type="ECO:0000256" key="1">
    <source>
        <dbReference type="SAM" id="Phobius"/>
    </source>
</evidence>
<keyword evidence="1" id="KW-1133">Transmembrane helix</keyword>
<name>A0ABP1J563_9EUKA</name>
<sequence length="598" mass="67131">MLYQRQYGNHMQFLQLCLLDLSIGDKTELSDCYNASSYIRLVTIRSKRYYRLYLTPTGKEECYQIPRGINVTVFANALVDANGDFVTTSFILVNFSYATTIGINIRCLNCVDDTYLASDQVIITMESAIHFTRVVMGSVLTEKGLQVNCFQSSRTTVDIDYIQLQVSNSQNCPQLISSANSNNMKNLVSADVFIVYLNGDIDRYEKLVTGTDFKTLRNPPTWSSTNTFNATVPNIGLKPLSSSIQFIQFQLYFESTGATIMTSIQVNNYTVIQLQKAYSSIQFKVQGASAYLDLVANTTVLSSGLQVFQDYNNQITALQADSVQIQFFGYSSRIPTAYVLDGTQVTSSVENYYQEPSMSFTMTTSSFQFSTGRTRMQCKNLLESDCEANLKRYLATNDSTYEFNMIIRFFKNGQMIKVMNQNVGAATESCFNEAVIKVEKQTMNIELGQAISACSLSGQKVNLVLNMSQTNLDTLATTYQQINSSGDFAYSYTVPLSTEQFSNLESYVLSPNSKLSQMLMVYVEDVLMDYVSIDQLYISKQAEFESEVKNAIVAIGIVSVFICVCSVFAPSLIQKVVLMIQQRKQLKINVQVFNNDDM</sequence>